<reference evidence="2" key="1">
    <citation type="submission" date="2020-12" db="EMBL/GenBank/DDBJ databases">
        <authorList>
            <person name="Iha C."/>
        </authorList>
    </citation>
    <scope>NUCLEOTIDE SEQUENCE</scope>
</reference>
<evidence type="ECO:0000313" key="4">
    <source>
        <dbReference type="EMBL" id="CAD7698894.1"/>
    </source>
</evidence>
<dbReference type="EMBL" id="CAJHUC010000908">
    <property type="protein sequence ID" value="CAD7698892.1"/>
    <property type="molecule type" value="Genomic_DNA"/>
</dbReference>
<sequence length="801" mass="91000">MTTAATQRLIEQAWRVGLPPDQLENFLSAGYVAQPKQMEFHAAARLADEPDGPDEVGFGGARGPGKSHAIMSQVALDDCRRVPGLKALYLRKVGKQAREQFDDLRRSVLRHVSHKYNRNEGVVTLWDDSRIFIGHFKDEKDVDNYLGIEYDLIAIEECTTLTLTKYRALRDSNRTSKPGWRPRIYNSTNPGNIGHAWYKQKFIAPARDGCEHFTRFVFATVDDNQFIDQDYKRKLEENTGVDVFAQRGGSQTIAEQYAEKGIQLQRANTDRINGAAEVLRRLGDAENGIRQTLFIFNRCRYLIECIPAMEHDPNRPEDVLKVDIDEDGNGGDDCYDSCRYGLMAATSGGSYVLEYRRYYEGLQDTFLTARLKEFLNAKDDHEFNLNVCRTVIEAVEERLIVTGVSTNEPEEGKRPVAVWADGLWDQSRCALLQQSIYEGALRDGEYFVLVDWDSENQRPRFTPHQRFVDSTAQGDGFGCKAHYPDDDTNQPLQYISKRWIEKLDTQGKTRSRMTLYFPDRVEKYQWVGSDWVEFQDEGDGGWPIRWVDKVGQPLGIAGVHFPNTPDLRPEHWDSIPLQKAINKLLLDLLAAGDVAGFRLLFTYGWIPTTDGQPPKADNSNLATIAPGKILGTNRPKSEAGTDVVPPTELRPLIEAIQSTIGWLAIVTSTPESRLSFTRQIAAEGTLQEQNEGLFAKIRKRKMRFDAAWQDVFALARKLDNTFGNDELDEDVAFIIQWEPVQSRDTEDERDEWRAKKELGVPLEVIWREMGYSPEEIAAMKETEEYQARVGLMQLGLGADEG</sequence>
<dbReference type="AlphaFoldDB" id="A0A8S1IV29"/>
<evidence type="ECO:0000259" key="1">
    <source>
        <dbReference type="Pfam" id="PF04466"/>
    </source>
</evidence>
<name>A0A8S1IV29_9CHLO</name>
<evidence type="ECO:0000313" key="3">
    <source>
        <dbReference type="EMBL" id="CAD7698893.1"/>
    </source>
</evidence>
<proteinExistence type="predicted"/>
<gene>
    <name evidence="2" type="ORF">OSTQU699_LOCUS4251</name>
    <name evidence="3" type="ORF">OSTQU699_LOCUS4252</name>
    <name evidence="4" type="ORF">OSTQU699_LOCUS4253</name>
</gene>
<protein>
    <recommendedName>
        <fullName evidence="1">Phage terminase large subunit N-terminal domain-containing protein</fullName>
    </recommendedName>
</protein>
<evidence type="ECO:0000313" key="2">
    <source>
        <dbReference type="EMBL" id="CAD7698892.1"/>
    </source>
</evidence>
<organism evidence="2 5">
    <name type="scientific">Ostreobium quekettii</name>
    <dbReference type="NCBI Taxonomy" id="121088"/>
    <lineage>
        <taxon>Eukaryota</taxon>
        <taxon>Viridiplantae</taxon>
        <taxon>Chlorophyta</taxon>
        <taxon>core chlorophytes</taxon>
        <taxon>Ulvophyceae</taxon>
        <taxon>TCBD clade</taxon>
        <taxon>Bryopsidales</taxon>
        <taxon>Ostreobineae</taxon>
        <taxon>Ostreobiaceae</taxon>
        <taxon>Ostreobium</taxon>
    </lineage>
</organism>
<feature type="domain" description="Phage terminase large subunit N-terminal" evidence="1">
    <location>
        <begin position="60"/>
        <end position="238"/>
    </location>
</feature>
<dbReference type="InterPro" id="IPR035412">
    <property type="entry name" value="Terminase_L_N"/>
</dbReference>
<dbReference type="EMBL" id="CAJHUC010000908">
    <property type="protein sequence ID" value="CAD7698893.1"/>
    <property type="molecule type" value="Genomic_DNA"/>
</dbReference>
<comment type="caution">
    <text evidence="2">The sequence shown here is derived from an EMBL/GenBank/DDBJ whole genome shotgun (WGS) entry which is preliminary data.</text>
</comment>
<dbReference type="EMBL" id="CAJHUC010000908">
    <property type="protein sequence ID" value="CAD7698894.1"/>
    <property type="molecule type" value="Genomic_DNA"/>
</dbReference>
<dbReference type="Pfam" id="PF04466">
    <property type="entry name" value="Terminase_3"/>
    <property type="match status" value="1"/>
</dbReference>
<dbReference type="InterPro" id="IPR027417">
    <property type="entry name" value="P-loop_NTPase"/>
</dbReference>
<dbReference type="Gene3D" id="3.40.50.300">
    <property type="entry name" value="P-loop containing nucleotide triphosphate hydrolases"/>
    <property type="match status" value="1"/>
</dbReference>
<evidence type="ECO:0000313" key="5">
    <source>
        <dbReference type="Proteomes" id="UP000708148"/>
    </source>
</evidence>
<keyword evidence="5" id="KW-1185">Reference proteome</keyword>
<accession>A0A8S1IV29</accession>
<dbReference type="Proteomes" id="UP000708148">
    <property type="component" value="Unassembled WGS sequence"/>
</dbReference>